<feature type="region of interest" description="Disordered" evidence="8">
    <location>
        <begin position="1"/>
        <end position="23"/>
    </location>
</feature>
<feature type="transmembrane region" description="Helical" evidence="9">
    <location>
        <begin position="37"/>
        <end position="58"/>
    </location>
</feature>
<organism evidence="10 11">
    <name type="scientific">Aestuariivirga litoralis</name>
    <dbReference type="NCBI Taxonomy" id="2650924"/>
    <lineage>
        <taxon>Bacteria</taxon>
        <taxon>Pseudomonadati</taxon>
        <taxon>Pseudomonadota</taxon>
        <taxon>Alphaproteobacteria</taxon>
        <taxon>Hyphomicrobiales</taxon>
        <taxon>Aestuariivirgaceae</taxon>
        <taxon>Aestuariivirga</taxon>
    </lineage>
</organism>
<dbReference type="AlphaFoldDB" id="A0A2W2ATB2"/>
<comment type="similarity">
    <text evidence="2 7">Belongs to the ExbD/TolR family.</text>
</comment>
<dbReference type="GO" id="GO:0005886">
    <property type="term" value="C:plasma membrane"/>
    <property type="evidence" value="ECO:0007669"/>
    <property type="project" value="UniProtKB-SubCell"/>
</dbReference>
<comment type="caution">
    <text evidence="10">The sequence shown here is derived from an EMBL/GenBank/DDBJ whole genome shotgun (WGS) entry which is preliminary data.</text>
</comment>
<feature type="compositionally biased region" description="Gly residues" evidence="8">
    <location>
        <begin position="1"/>
        <end position="10"/>
    </location>
</feature>
<dbReference type="PANTHER" id="PTHR30558">
    <property type="entry name" value="EXBD MEMBRANE COMPONENT OF PMF-DRIVEN MACROMOLECULE IMPORT SYSTEM"/>
    <property type="match status" value="1"/>
</dbReference>
<dbReference type="Gene3D" id="3.30.420.270">
    <property type="match status" value="1"/>
</dbReference>
<evidence type="ECO:0000256" key="7">
    <source>
        <dbReference type="RuleBase" id="RU003879"/>
    </source>
</evidence>
<comment type="subcellular location">
    <subcellularLocation>
        <location evidence="1">Cell membrane</location>
        <topology evidence="1">Single-pass membrane protein</topology>
    </subcellularLocation>
    <subcellularLocation>
        <location evidence="7">Cell membrane</location>
        <topology evidence="7">Single-pass type II membrane protein</topology>
    </subcellularLocation>
</comment>
<dbReference type="GO" id="GO:0022857">
    <property type="term" value="F:transmembrane transporter activity"/>
    <property type="evidence" value="ECO:0007669"/>
    <property type="project" value="InterPro"/>
</dbReference>
<keyword evidence="3" id="KW-1003">Cell membrane</keyword>
<reference evidence="11" key="1">
    <citation type="submission" date="2018-06" db="EMBL/GenBank/DDBJ databases">
        <title>Aestuariibacter litoralis strain KCTC 52945T.</title>
        <authorList>
            <person name="Li X."/>
            <person name="Salam N."/>
            <person name="Li J.-L."/>
            <person name="Chen Y.-M."/>
            <person name="Yang Z.-W."/>
            <person name="Zhang L.-Y."/>
            <person name="Han M.-X."/>
            <person name="Xiao M."/>
            <person name="Li W.-J."/>
        </authorList>
    </citation>
    <scope>NUCLEOTIDE SEQUENCE [LARGE SCALE GENOMIC DNA]</scope>
    <source>
        <strain evidence="11">KCTC 52945</strain>
    </source>
</reference>
<keyword evidence="11" id="KW-1185">Reference proteome</keyword>
<evidence type="ECO:0000256" key="4">
    <source>
        <dbReference type="ARBA" id="ARBA00022692"/>
    </source>
</evidence>
<dbReference type="Proteomes" id="UP000248795">
    <property type="component" value="Unassembled WGS sequence"/>
</dbReference>
<keyword evidence="7" id="KW-0653">Protein transport</keyword>
<dbReference type="GO" id="GO:0015031">
    <property type="term" value="P:protein transport"/>
    <property type="evidence" value="ECO:0007669"/>
    <property type="project" value="UniProtKB-KW"/>
</dbReference>
<feature type="compositionally biased region" description="Low complexity" evidence="8">
    <location>
        <begin position="152"/>
        <end position="174"/>
    </location>
</feature>
<evidence type="ECO:0000256" key="1">
    <source>
        <dbReference type="ARBA" id="ARBA00004162"/>
    </source>
</evidence>
<keyword evidence="7" id="KW-0813">Transport</keyword>
<evidence type="ECO:0000313" key="11">
    <source>
        <dbReference type="Proteomes" id="UP000248795"/>
    </source>
</evidence>
<accession>A0A2W2ATB2</accession>
<feature type="region of interest" description="Disordered" evidence="8">
    <location>
        <begin position="149"/>
        <end position="174"/>
    </location>
</feature>
<evidence type="ECO:0000256" key="6">
    <source>
        <dbReference type="ARBA" id="ARBA00023136"/>
    </source>
</evidence>
<dbReference type="InterPro" id="IPR003400">
    <property type="entry name" value="ExbD"/>
</dbReference>
<proteinExistence type="inferred from homology"/>
<dbReference type="PANTHER" id="PTHR30558:SF7">
    <property type="entry name" value="TOL-PAL SYSTEM PROTEIN TOLR"/>
    <property type="match status" value="1"/>
</dbReference>
<keyword evidence="4 7" id="KW-0812">Transmembrane</keyword>
<evidence type="ECO:0000256" key="9">
    <source>
        <dbReference type="SAM" id="Phobius"/>
    </source>
</evidence>
<protein>
    <submittedName>
        <fullName evidence="10">Protein TolR</fullName>
    </submittedName>
</protein>
<evidence type="ECO:0000313" key="10">
    <source>
        <dbReference type="EMBL" id="PZF78545.1"/>
    </source>
</evidence>
<dbReference type="Pfam" id="PF02472">
    <property type="entry name" value="ExbD"/>
    <property type="match status" value="1"/>
</dbReference>
<gene>
    <name evidence="10" type="ORF">DK847_01685</name>
</gene>
<evidence type="ECO:0000256" key="3">
    <source>
        <dbReference type="ARBA" id="ARBA00022475"/>
    </source>
</evidence>
<dbReference type="EMBL" id="QKVK01000001">
    <property type="protein sequence ID" value="PZF78545.1"/>
    <property type="molecule type" value="Genomic_DNA"/>
</dbReference>
<dbReference type="RefSeq" id="WP_111195873.1">
    <property type="nucleotide sequence ID" value="NZ_QKVK01000001.1"/>
</dbReference>
<evidence type="ECO:0000256" key="2">
    <source>
        <dbReference type="ARBA" id="ARBA00005811"/>
    </source>
</evidence>
<name>A0A2W2ATB2_9HYPH</name>
<evidence type="ECO:0000256" key="5">
    <source>
        <dbReference type="ARBA" id="ARBA00022989"/>
    </source>
</evidence>
<keyword evidence="6 9" id="KW-0472">Membrane</keyword>
<keyword evidence="5 9" id="KW-1133">Transmembrane helix</keyword>
<sequence length="174" mass="18013">MGASAGGAKGGYQRRNARRRSSKGVMSDINVTPLVDVMLVLLIVFMVAAPLMTVGVPIDLPKTDAKPLNSQVEPLSVSIKPDGTIYLMEQPMTMEELTQKLTALYGIDPEKEIRVRGDLAATYGPIAQVLGAINAAGFKKIGLETLPGAGGAAAPAAPADSSAPKTDAPAEGQN</sequence>
<evidence type="ECO:0000256" key="8">
    <source>
        <dbReference type="SAM" id="MobiDB-lite"/>
    </source>
</evidence>